<dbReference type="AlphaFoldDB" id="A0AAV8S0S2"/>
<protein>
    <submittedName>
        <fullName evidence="2">Uncharacterized protein</fullName>
    </submittedName>
</protein>
<organism evidence="2 3">
    <name type="scientific">Ensete ventricosum</name>
    <name type="common">Abyssinian banana</name>
    <name type="synonym">Musa ensete</name>
    <dbReference type="NCBI Taxonomy" id="4639"/>
    <lineage>
        <taxon>Eukaryota</taxon>
        <taxon>Viridiplantae</taxon>
        <taxon>Streptophyta</taxon>
        <taxon>Embryophyta</taxon>
        <taxon>Tracheophyta</taxon>
        <taxon>Spermatophyta</taxon>
        <taxon>Magnoliopsida</taxon>
        <taxon>Liliopsida</taxon>
        <taxon>Zingiberales</taxon>
        <taxon>Musaceae</taxon>
        <taxon>Ensete</taxon>
    </lineage>
</organism>
<dbReference type="Proteomes" id="UP001222027">
    <property type="component" value="Unassembled WGS sequence"/>
</dbReference>
<comment type="caution">
    <text evidence="2">The sequence shown here is derived from an EMBL/GenBank/DDBJ whole genome shotgun (WGS) entry which is preliminary data.</text>
</comment>
<evidence type="ECO:0000313" key="3">
    <source>
        <dbReference type="Proteomes" id="UP001222027"/>
    </source>
</evidence>
<reference evidence="2 3" key="1">
    <citation type="submission" date="2022-12" db="EMBL/GenBank/DDBJ databases">
        <title>Chromosome-scale assembly of the Ensete ventricosum genome.</title>
        <authorList>
            <person name="Dussert Y."/>
            <person name="Stocks J."/>
            <person name="Wendawek A."/>
            <person name="Woldeyes F."/>
            <person name="Nichols R.A."/>
            <person name="Borrell J.S."/>
        </authorList>
    </citation>
    <scope>NUCLEOTIDE SEQUENCE [LARGE SCALE GENOMIC DNA]</scope>
    <source>
        <strain evidence="3">cv. Maze</strain>
        <tissue evidence="2">Seeds</tissue>
    </source>
</reference>
<feature type="region of interest" description="Disordered" evidence="1">
    <location>
        <begin position="95"/>
        <end position="114"/>
    </location>
</feature>
<sequence length="114" mass="12769">MLKVSEMDAVVQTSPIELWELLATLVKCTLVLGPNKIKEMGKIYSNTANTHEHAMGLEEEMDESLANFKGIIQTLRATAKGKAYRQQASLCDGRHDRISMRGLGRPKGMQRHDE</sequence>
<evidence type="ECO:0000313" key="2">
    <source>
        <dbReference type="EMBL" id="KAJ8512977.1"/>
    </source>
</evidence>
<keyword evidence="3" id="KW-1185">Reference proteome</keyword>
<dbReference type="EMBL" id="JAQQAF010000001">
    <property type="protein sequence ID" value="KAJ8512977.1"/>
    <property type="molecule type" value="Genomic_DNA"/>
</dbReference>
<gene>
    <name evidence="2" type="ORF">OPV22_003411</name>
</gene>
<evidence type="ECO:0000256" key="1">
    <source>
        <dbReference type="SAM" id="MobiDB-lite"/>
    </source>
</evidence>
<name>A0AAV8S0S2_ENSVE</name>
<accession>A0AAV8S0S2</accession>
<proteinExistence type="predicted"/>